<dbReference type="PANTHER" id="PTHR34051:SF2">
    <property type="entry name" value="PROTEIN LPA3"/>
    <property type="match status" value="1"/>
</dbReference>
<dbReference type="InterPro" id="IPR044687">
    <property type="entry name" value="LPA3"/>
</dbReference>
<evidence type="ECO:0000256" key="1">
    <source>
        <dbReference type="SAM" id="SignalP"/>
    </source>
</evidence>
<dbReference type="PANTHER" id="PTHR34051">
    <property type="entry name" value="PROTEIN LOW PSII ACCUMULATION 3, CHLOROPLASTIC"/>
    <property type="match status" value="1"/>
</dbReference>
<feature type="chain" id="PRO_5031343784" description="DUF1995 domain-containing protein" evidence="1">
    <location>
        <begin position="25"/>
        <end position="327"/>
    </location>
</feature>
<feature type="domain" description="DUF1995" evidence="2">
    <location>
        <begin position="55"/>
        <end position="317"/>
    </location>
</feature>
<dbReference type="Pfam" id="PF09353">
    <property type="entry name" value="DUF1995"/>
    <property type="match status" value="1"/>
</dbReference>
<keyword evidence="1" id="KW-0732">Signal</keyword>
<feature type="signal peptide" evidence="1">
    <location>
        <begin position="1"/>
        <end position="24"/>
    </location>
</feature>
<sequence length="327" mass="35394">MPSSSFSLCRAAALLLCWSALGSGAPVVTPLPPGVGLYLRGDAAADTQGAIRRSVGDAVTQAIQAGVTLQEVEFPPLLGGPKAKTALDDFSNTEVLDANRDWCMQFSVDLGQRLGKKAWLMFPDLKETELAREAWPGENYQACTLTYLEAAVEAISGPKAVARAWGTTFAKTMRDVGLVGEDALGSIQADDLSREEDREAFFPPEVQIAVQPGDGGPVEDWNNVESAKHPDATLVVVNGALDKLRGGYYAPMFFPALAKCVDRFYRDFEGVYVLKPIDSAGWLHRKYPEPWCVYAEVGAGQAPALVATLEERPSYAEAIQILRTRKP</sequence>
<gene>
    <name evidence="3" type="ORF">PPYR1160_LOCUS11985</name>
</gene>
<organism evidence="3">
    <name type="scientific">Pinguiococcus pyrenoidosus</name>
    <dbReference type="NCBI Taxonomy" id="172671"/>
    <lineage>
        <taxon>Eukaryota</taxon>
        <taxon>Sar</taxon>
        <taxon>Stramenopiles</taxon>
        <taxon>Ochrophyta</taxon>
        <taxon>Pinguiophyceae</taxon>
        <taxon>Pinguiochrysidales</taxon>
        <taxon>Pinguiochrysidaceae</taxon>
        <taxon>Pinguiococcus</taxon>
    </lineage>
</organism>
<dbReference type="EMBL" id="HBEA01015700">
    <property type="protein sequence ID" value="CAD8262483.1"/>
    <property type="molecule type" value="Transcribed_RNA"/>
</dbReference>
<evidence type="ECO:0000313" key="3">
    <source>
        <dbReference type="EMBL" id="CAD8262483.1"/>
    </source>
</evidence>
<protein>
    <recommendedName>
        <fullName evidence="2">DUF1995 domain-containing protein</fullName>
    </recommendedName>
</protein>
<accession>A0A7R9UDR3</accession>
<evidence type="ECO:0000259" key="2">
    <source>
        <dbReference type="Pfam" id="PF09353"/>
    </source>
</evidence>
<reference evidence="3" key="1">
    <citation type="submission" date="2021-01" db="EMBL/GenBank/DDBJ databases">
        <authorList>
            <person name="Corre E."/>
            <person name="Pelletier E."/>
            <person name="Niang G."/>
            <person name="Scheremetjew M."/>
            <person name="Finn R."/>
            <person name="Kale V."/>
            <person name="Holt S."/>
            <person name="Cochrane G."/>
            <person name="Meng A."/>
            <person name="Brown T."/>
            <person name="Cohen L."/>
        </authorList>
    </citation>
    <scope>NUCLEOTIDE SEQUENCE</scope>
    <source>
        <strain evidence="3">CCMP2078</strain>
    </source>
</reference>
<dbReference type="InterPro" id="IPR018962">
    <property type="entry name" value="DUF1995"/>
</dbReference>
<name>A0A7R9UDR3_9STRA</name>
<dbReference type="AlphaFoldDB" id="A0A7R9UDR3"/>
<proteinExistence type="predicted"/>